<proteinExistence type="inferred from homology"/>
<dbReference type="Gene3D" id="3.40.50.720">
    <property type="entry name" value="NAD(P)-binding Rossmann-like Domain"/>
    <property type="match status" value="1"/>
</dbReference>
<dbReference type="PRINTS" id="PR00081">
    <property type="entry name" value="GDHRDH"/>
</dbReference>
<dbReference type="OrthoDB" id="286404at2"/>
<evidence type="ECO:0000256" key="2">
    <source>
        <dbReference type="ARBA" id="ARBA00023002"/>
    </source>
</evidence>
<dbReference type="EC" id="1.1.1.47" evidence="3"/>
<dbReference type="Pfam" id="PF13561">
    <property type="entry name" value="adh_short_C2"/>
    <property type="match status" value="1"/>
</dbReference>
<organism evidence="3 4">
    <name type="scientific">Amycolatopsis acidicola</name>
    <dbReference type="NCBI Taxonomy" id="2596893"/>
    <lineage>
        <taxon>Bacteria</taxon>
        <taxon>Bacillati</taxon>
        <taxon>Actinomycetota</taxon>
        <taxon>Actinomycetes</taxon>
        <taxon>Pseudonocardiales</taxon>
        <taxon>Pseudonocardiaceae</taxon>
        <taxon>Amycolatopsis</taxon>
    </lineage>
</organism>
<dbReference type="GO" id="GO:0047936">
    <property type="term" value="F:glucose 1-dehydrogenase [NAD(P)+] activity"/>
    <property type="evidence" value="ECO:0007669"/>
    <property type="project" value="UniProtKB-EC"/>
</dbReference>
<dbReference type="NCBIfam" id="NF005559">
    <property type="entry name" value="PRK07231.1"/>
    <property type="match status" value="1"/>
</dbReference>
<name>A0A5N0UWW6_9PSEU</name>
<keyword evidence="4" id="KW-1185">Reference proteome</keyword>
<protein>
    <submittedName>
        <fullName evidence="3">Glucose 1-dehydrogenase</fullName>
        <ecNumber evidence="3">1.1.1.47</ecNumber>
    </submittedName>
</protein>
<dbReference type="FunFam" id="3.40.50.720:FF:000084">
    <property type="entry name" value="Short-chain dehydrogenase reductase"/>
    <property type="match status" value="1"/>
</dbReference>
<dbReference type="PANTHER" id="PTHR24321">
    <property type="entry name" value="DEHYDROGENASES, SHORT CHAIN"/>
    <property type="match status" value="1"/>
</dbReference>
<comment type="caution">
    <text evidence="3">The sequence shown here is derived from an EMBL/GenBank/DDBJ whole genome shotgun (WGS) entry which is preliminary data.</text>
</comment>
<dbReference type="PRINTS" id="PR00080">
    <property type="entry name" value="SDRFAMILY"/>
</dbReference>
<dbReference type="AlphaFoldDB" id="A0A5N0UWW6"/>
<dbReference type="SUPFAM" id="SSF51735">
    <property type="entry name" value="NAD(P)-binding Rossmann-fold domains"/>
    <property type="match status" value="1"/>
</dbReference>
<dbReference type="PANTHER" id="PTHR24321:SF8">
    <property type="entry name" value="ESTRADIOL 17-BETA-DEHYDROGENASE 8-RELATED"/>
    <property type="match status" value="1"/>
</dbReference>
<dbReference type="InterPro" id="IPR036291">
    <property type="entry name" value="NAD(P)-bd_dom_sf"/>
</dbReference>
<dbReference type="PROSITE" id="PS00061">
    <property type="entry name" value="ADH_SHORT"/>
    <property type="match status" value="1"/>
</dbReference>
<reference evidence="3" key="1">
    <citation type="submission" date="2019-09" db="EMBL/GenBank/DDBJ databases">
        <authorList>
            <person name="Teo W.F.A."/>
            <person name="Duangmal K."/>
        </authorList>
    </citation>
    <scope>NUCLEOTIDE SEQUENCE [LARGE SCALE GENOMIC DNA]</scope>
    <source>
        <strain evidence="3">K81G1</strain>
    </source>
</reference>
<sequence>MSTDERVAIVTGAAGGIGKATVERLLRQDIHVAAVDLDEAGVQALTGCLGIAADVSKADGARHYVQATLDHFGRIDYLFNNAGIEGHAAALEDTEPEQFQRVLDVNIGSVYFGLREVLPVMYAQGRGAIVNTASQAGLQGVPRLSAYVASKHAVIGLTRTAAIEAGGRGVRVNAVAPGQIATRMIESLEDQWSPGDPAAVREQLVSAIPAGRYGRPGEVAELVAWLLSDNASFVNGAVYTVDGGTTA</sequence>
<evidence type="ECO:0000313" key="3">
    <source>
        <dbReference type="EMBL" id="KAA9157773.1"/>
    </source>
</evidence>
<dbReference type="EMBL" id="VMNW02000039">
    <property type="protein sequence ID" value="KAA9157773.1"/>
    <property type="molecule type" value="Genomic_DNA"/>
</dbReference>
<gene>
    <name evidence="3" type="ORF">FPZ12_024345</name>
</gene>
<accession>A0A5N0UWW6</accession>
<evidence type="ECO:0000256" key="1">
    <source>
        <dbReference type="ARBA" id="ARBA00006484"/>
    </source>
</evidence>
<dbReference type="Proteomes" id="UP000319769">
    <property type="component" value="Unassembled WGS sequence"/>
</dbReference>
<dbReference type="InterPro" id="IPR002347">
    <property type="entry name" value="SDR_fam"/>
</dbReference>
<comment type="similarity">
    <text evidence="1">Belongs to the short-chain dehydrogenases/reductases (SDR) family.</text>
</comment>
<evidence type="ECO:0000313" key="4">
    <source>
        <dbReference type="Proteomes" id="UP000319769"/>
    </source>
</evidence>
<dbReference type="InterPro" id="IPR020904">
    <property type="entry name" value="Sc_DH/Rdtase_CS"/>
</dbReference>
<keyword evidence="2 3" id="KW-0560">Oxidoreductase</keyword>
<dbReference type="RefSeq" id="WP_144749041.1">
    <property type="nucleotide sequence ID" value="NZ_VMNW02000039.1"/>
</dbReference>